<protein>
    <recommendedName>
        <fullName evidence="8">Peptidase M48 domain-containing protein</fullName>
    </recommendedName>
</protein>
<evidence type="ECO:0000256" key="4">
    <source>
        <dbReference type="ARBA" id="ARBA00022801"/>
    </source>
</evidence>
<comment type="cofactor">
    <cofactor evidence="1">
        <name>Zn(2+)</name>
        <dbReference type="ChEBI" id="CHEBI:29105"/>
    </cofactor>
</comment>
<evidence type="ECO:0000256" key="5">
    <source>
        <dbReference type="ARBA" id="ARBA00022833"/>
    </source>
</evidence>
<feature type="signal peptide" evidence="7">
    <location>
        <begin position="1"/>
        <end position="18"/>
    </location>
</feature>
<accession>A0A365PZ23</accession>
<keyword evidence="7" id="KW-0732">Signal</keyword>
<comment type="caution">
    <text evidence="9">The sequence shown here is derived from an EMBL/GenBank/DDBJ whole genome shotgun (WGS) entry which is preliminary data.</text>
</comment>
<name>A0A365PZ23_9GAMM</name>
<dbReference type="RefSeq" id="WP_128118904.1">
    <property type="nucleotide sequence ID" value="NZ_QNTV01000001.1"/>
</dbReference>
<sequence>MKRLVCAALSLAVIGGCAQVSVPKLPIAMAADDPTITLLDSRFPGTAANKEQVGLQTTDSFLLQHRALGTADNPRIDEYTNSILKKLQRTLPGTPAAGRVYITPNTEFSAASYEDGGIYIPYKVLGALESEDELAALIAHEYAHVLLNHHKTNWLDTASGFLYSAGKLYIGRRQADAVESDLLRMLAINEAGLGLSQIGLIPGLTRSQEDEADRLGADLVIRAGYSYIGAHKLLSRIRTWDDMTKAQREARKKDYFQLFKPSDNSALAKAIDGQVDKLEHEAEKLIGKWSRHHDSGATRMDGLRRYIKQHYAEVERPSLRVDAYKRVVAASEARRFFEGLDKAHVSSLALMKQDRKDALSRARQAGQSPASSAAFARHVLINALSVNGLGRDAVVELESVVSDERALYSDNLLLVEVLREREPERALTLAQRSYDRYGEPVELLPDLITLNKQLNRNWIVMKLYGVCAARAMAATDNALLDSCNKAKG</sequence>
<dbReference type="EMBL" id="QNTV01000001">
    <property type="protein sequence ID" value="RBA62201.1"/>
    <property type="molecule type" value="Genomic_DNA"/>
</dbReference>
<evidence type="ECO:0000256" key="1">
    <source>
        <dbReference type="ARBA" id="ARBA00001947"/>
    </source>
</evidence>
<dbReference type="PANTHER" id="PTHR22726:SF1">
    <property type="entry name" value="METALLOENDOPEPTIDASE OMA1, MITOCHONDRIAL"/>
    <property type="match status" value="1"/>
</dbReference>
<evidence type="ECO:0000256" key="3">
    <source>
        <dbReference type="ARBA" id="ARBA00022723"/>
    </source>
</evidence>
<keyword evidence="2" id="KW-0645">Protease</keyword>
<keyword evidence="5" id="KW-0862">Zinc</keyword>
<dbReference type="GO" id="GO:0051603">
    <property type="term" value="P:proteolysis involved in protein catabolic process"/>
    <property type="evidence" value="ECO:0007669"/>
    <property type="project" value="TreeGrafter"/>
</dbReference>
<evidence type="ECO:0000256" key="6">
    <source>
        <dbReference type="ARBA" id="ARBA00023049"/>
    </source>
</evidence>
<evidence type="ECO:0000313" key="9">
    <source>
        <dbReference type="EMBL" id="RBA62201.1"/>
    </source>
</evidence>
<dbReference type="PROSITE" id="PS51257">
    <property type="entry name" value="PROKAR_LIPOPROTEIN"/>
    <property type="match status" value="1"/>
</dbReference>
<keyword evidence="3" id="KW-0479">Metal-binding</keyword>
<gene>
    <name evidence="9" type="ORF">DQ403_00960</name>
</gene>
<dbReference type="AlphaFoldDB" id="A0A365PZ23"/>
<dbReference type="Pfam" id="PF01435">
    <property type="entry name" value="Peptidase_M48"/>
    <property type="match status" value="1"/>
</dbReference>
<evidence type="ECO:0000256" key="7">
    <source>
        <dbReference type="SAM" id="SignalP"/>
    </source>
</evidence>
<proteinExistence type="predicted"/>
<dbReference type="GO" id="GO:0004222">
    <property type="term" value="F:metalloendopeptidase activity"/>
    <property type="evidence" value="ECO:0007669"/>
    <property type="project" value="InterPro"/>
</dbReference>
<evidence type="ECO:0000313" key="10">
    <source>
        <dbReference type="Proteomes" id="UP000252554"/>
    </source>
</evidence>
<dbReference type="GO" id="GO:0046872">
    <property type="term" value="F:metal ion binding"/>
    <property type="evidence" value="ECO:0007669"/>
    <property type="project" value="UniProtKB-KW"/>
</dbReference>
<dbReference type="GO" id="GO:0016020">
    <property type="term" value="C:membrane"/>
    <property type="evidence" value="ECO:0007669"/>
    <property type="project" value="TreeGrafter"/>
</dbReference>
<feature type="domain" description="Peptidase M48" evidence="8">
    <location>
        <begin position="114"/>
        <end position="253"/>
    </location>
</feature>
<keyword evidence="4" id="KW-0378">Hydrolase</keyword>
<evidence type="ECO:0000256" key="2">
    <source>
        <dbReference type="ARBA" id="ARBA00022670"/>
    </source>
</evidence>
<reference evidence="9 10" key="1">
    <citation type="submission" date="2018-06" db="EMBL/GenBank/DDBJ databases">
        <title>Whole genome sequencing of four bacterial strains from South Shetland trench revealing bio-synthetic gene clusters.</title>
        <authorList>
            <person name="Abdel-Mageed W.M."/>
            <person name="Lehri B."/>
            <person name="Jarmusch S.A."/>
            <person name="Miranda K."/>
            <person name="Goodfellow M."/>
            <person name="Jaspars M."/>
            <person name="Karlyshev A.V."/>
        </authorList>
    </citation>
    <scope>NUCLEOTIDE SEQUENCE [LARGE SCALE GENOMIC DNA]</scope>
    <source>
        <strain evidence="9 10">SST2</strain>
    </source>
</reference>
<dbReference type="Proteomes" id="UP000252554">
    <property type="component" value="Unassembled WGS sequence"/>
</dbReference>
<organism evidence="9 10">
    <name type="scientific">Stutzerimonas zhaodongensis</name>
    <dbReference type="NCBI Taxonomy" id="1176257"/>
    <lineage>
        <taxon>Bacteria</taxon>
        <taxon>Pseudomonadati</taxon>
        <taxon>Pseudomonadota</taxon>
        <taxon>Gammaproteobacteria</taxon>
        <taxon>Pseudomonadales</taxon>
        <taxon>Pseudomonadaceae</taxon>
        <taxon>Stutzerimonas</taxon>
    </lineage>
</organism>
<dbReference type="InterPro" id="IPR001915">
    <property type="entry name" value="Peptidase_M48"/>
</dbReference>
<dbReference type="InterPro" id="IPR051156">
    <property type="entry name" value="Mito/Outer_Membr_Metalloprot"/>
</dbReference>
<feature type="chain" id="PRO_5016677294" description="Peptidase M48 domain-containing protein" evidence="7">
    <location>
        <begin position="19"/>
        <end position="488"/>
    </location>
</feature>
<keyword evidence="6" id="KW-0482">Metalloprotease</keyword>
<evidence type="ECO:0000259" key="8">
    <source>
        <dbReference type="Pfam" id="PF01435"/>
    </source>
</evidence>
<dbReference type="Gene3D" id="3.30.2010.10">
    <property type="entry name" value="Metalloproteases ('zincins'), catalytic domain"/>
    <property type="match status" value="1"/>
</dbReference>
<dbReference type="PANTHER" id="PTHR22726">
    <property type="entry name" value="METALLOENDOPEPTIDASE OMA1"/>
    <property type="match status" value="1"/>
</dbReference>